<accession>A0A7H0SRA0</accession>
<evidence type="ECO:0000313" key="2">
    <source>
        <dbReference type="Proteomes" id="UP000516320"/>
    </source>
</evidence>
<dbReference type="KEGG" id="cpoy:GP475_10870"/>
<gene>
    <name evidence="1" type="ORF">GP475_10870</name>
</gene>
<reference evidence="1 2" key="1">
    <citation type="submission" date="2019-12" db="EMBL/GenBank/DDBJ databases">
        <title>Corynebacterium sp. nov., isolated from feces of the Anser Albifrons in China.</title>
        <authorList>
            <person name="Liu Q."/>
        </authorList>
    </citation>
    <scope>NUCLEOTIDE SEQUENCE [LARGE SCALE GENOMIC DNA]</scope>
    <source>
        <strain evidence="1 2">4H37-19</strain>
    </source>
</reference>
<organism evidence="1 2">
    <name type="scientific">Corynebacterium poyangense</name>
    <dbReference type="NCBI Taxonomy" id="2684405"/>
    <lineage>
        <taxon>Bacteria</taxon>
        <taxon>Bacillati</taxon>
        <taxon>Actinomycetota</taxon>
        <taxon>Actinomycetes</taxon>
        <taxon>Mycobacteriales</taxon>
        <taxon>Corynebacteriaceae</taxon>
        <taxon>Corynebacterium</taxon>
    </lineage>
</organism>
<keyword evidence="2" id="KW-1185">Reference proteome</keyword>
<proteinExistence type="predicted"/>
<evidence type="ECO:0000313" key="1">
    <source>
        <dbReference type="EMBL" id="QNQ91075.1"/>
    </source>
</evidence>
<dbReference type="Proteomes" id="UP000516320">
    <property type="component" value="Chromosome"/>
</dbReference>
<dbReference type="EMBL" id="CP046884">
    <property type="protein sequence ID" value="QNQ91075.1"/>
    <property type="molecule type" value="Genomic_DNA"/>
</dbReference>
<name>A0A7H0SRA0_9CORY</name>
<dbReference type="AlphaFoldDB" id="A0A7H0SRA0"/>
<protein>
    <submittedName>
        <fullName evidence="1">Uncharacterized protein</fullName>
    </submittedName>
</protein>
<sequence>METHTGVVPGDAPTTTGAPEVAKSFVDFVTNMGTWNALSSEGLIGQLFTVLKDFGAYAGNIAALLGLVK</sequence>
<dbReference type="RefSeq" id="WP_187975945.1">
    <property type="nucleotide sequence ID" value="NZ_CP046884.1"/>
</dbReference>